<dbReference type="PANTHER" id="PTHR11937">
    <property type="entry name" value="ACTIN"/>
    <property type="match status" value="1"/>
</dbReference>
<feature type="compositionally biased region" description="Low complexity" evidence="2">
    <location>
        <begin position="562"/>
        <end position="577"/>
    </location>
</feature>
<dbReference type="EMBL" id="PGCI01000284">
    <property type="protein sequence ID" value="PLW30863.1"/>
    <property type="molecule type" value="Genomic_DNA"/>
</dbReference>
<protein>
    <submittedName>
        <fullName evidence="4">Uncharacterized protein</fullName>
    </submittedName>
</protein>
<feature type="region of interest" description="Disordered" evidence="2">
    <location>
        <begin position="86"/>
        <end position="140"/>
    </location>
</feature>
<evidence type="ECO:0000313" key="5">
    <source>
        <dbReference type="Proteomes" id="UP000235392"/>
    </source>
</evidence>
<accession>A0A2N5VD34</accession>
<feature type="region of interest" description="Disordered" evidence="2">
    <location>
        <begin position="562"/>
        <end position="650"/>
    </location>
</feature>
<dbReference type="SMART" id="SM00268">
    <property type="entry name" value="ACTIN"/>
    <property type="match status" value="1"/>
</dbReference>
<dbReference type="Proteomes" id="UP000235392">
    <property type="component" value="Unassembled WGS sequence"/>
</dbReference>
<proteinExistence type="inferred from homology"/>
<gene>
    <name evidence="4" type="ORF">PCASD_04914</name>
    <name evidence="3" type="ORF">PCASD_22010</name>
</gene>
<feature type="compositionally biased region" description="Polar residues" evidence="2">
    <location>
        <begin position="607"/>
        <end position="624"/>
    </location>
</feature>
<evidence type="ECO:0000313" key="4">
    <source>
        <dbReference type="EMBL" id="PLW47895.1"/>
    </source>
</evidence>
<comment type="similarity">
    <text evidence="1">Belongs to the actin family.</text>
</comment>
<name>A0A2N5VD34_9BASI</name>
<dbReference type="InterPro" id="IPR004000">
    <property type="entry name" value="Actin"/>
</dbReference>
<dbReference type="AlphaFoldDB" id="A0A2N5VD34"/>
<reference evidence="4 5" key="1">
    <citation type="submission" date="2017-11" db="EMBL/GenBank/DDBJ databases">
        <title>De novo assembly and phasing of dikaryotic genomes from two isolates of Puccinia coronata f. sp. avenae, the causal agent of oat crown rust.</title>
        <authorList>
            <person name="Miller M.E."/>
            <person name="Zhang Y."/>
            <person name="Omidvar V."/>
            <person name="Sperschneider J."/>
            <person name="Schwessinger B."/>
            <person name="Raley C."/>
            <person name="Palmer J.M."/>
            <person name="Garnica D."/>
            <person name="Upadhyaya N."/>
            <person name="Rathjen J."/>
            <person name="Taylor J.M."/>
            <person name="Park R.F."/>
            <person name="Dodds P.N."/>
            <person name="Hirsch C.D."/>
            <person name="Kianian S.F."/>
            <person name="Figueroa M."/>
        </authorList>
    </citation>
    <scope>NUCLEOTIDE SEQUENCE [LARGE SCALE GENOMIC DNA]</scope>
    <source>
        <strain evidence="4">12SD80</strain>
    </source>
</reference>
<feature type="region of interest" description="Disordered" evidence="2">
    <location>
        <begin position="181"/>
        <end position="202"/>
    </location>
</feature>
<dbReference type="CDD" id="cd10206">
    <property type="entry name" value="ASKHA_NBD_Arp8-like"/>
    <property type="match status" value="1"/>
</dbReference>
<dbReference type="SUPFAM" id="SSF53067">
    <property type="entry name" value="Actin-like ATPase domain"/>
    <property type="match status" value="2"/>
</dbReference>
<dbReference type="EMBL" id="PGCI01000027">
    <property type="protein sequence ID" value="PLW47895.1"/>
    <property type="molecule type" value="Genomic_DNA"/>
</dbReference>
<evidence type="ECO:0000256" key="2">
    <source>
        <dbReference type="SAM" id="MobiDB-lite"/>
    </source>
</evidence>
<organism evidence="4 5">
    <name type="scientific">Puccinia coronata f. sp. avenae</name>
    <dbReference type="NCBI Taxonomy" id="200324"/>
    <lineage>
        <taxon>Eukaryota</taxon>
        <taxon>Fungi</taxon>
        <taxon>Dikarya</taxon>
        <taxon>Basidiomycota</taxon>
        <taxon>Pucciniomycotina</taxon>
        <taxon>Pucciniomycetes</taxon>
        <taxon>Pucciniales</taxon>
        <taxon>Pucciniaceae</taxon>
        <taxon>Puccinia</taxon>
    </lineage>
</organism>
<dbReference type="InterPro" id="IPR043129">
    <property type="entry name" value="ATPase_NBD"/>
</dbReference>
<evidence type="ECO:0000256" key="1">
    <source>
        <dbReference type="RuleBase" id="RU000487"/>
    </source>
</evidence>
<comment type="caution">
    <text evidence="4">The sequence shown here is derived from an EMBL/GenBank/DDBJ whole genome shotgun (WGS) entry which is preliminary data.</text>
</comment>
<dbReference type="Gene3D" id="3.30.420.40">
    <property type="match status" value="2"/>
</dbReference>
<dbReference type="Gene3D" id="3.90.640.10">
    <property type="entry name" value="Actin, Chain A, domain 4"/>
    <property type="match status" value="1"/>
</dbReference>
<dbReference type="Pfam" id="PF00022">
    <property type="entry name" value="Actin"/>
    <property type="match status" value="2"/>
</dbReference>
<evidence type="ECO:0000313" key="3">
    <source>
        <dbReference type="EMBL" id="PLW30863.1"/>
    </source>
</evidence>
<sequence>MPKAQSKEHIPAGPVGAPATIVEPQVAPFVFTGFQPLSTINGKNVASAFGKSEHQSWWTRRADDCTWEAQRHWKKAVMLGGDSPALLASSTLAPQPNNNHHHNQSSSSSSTNEPLDHTTANGTHPAYKLHLQPPSFYQTNPVDPAQRTIVIHPGSRTVLIGRACDPVPISIPNVVARRRVPSKGKQPANGLFRDMEPTPTPEAEATFTSKINAIRTELRSRMRAIKLRGITNGQGIAANHNAENIAPLTLSEDQDPLGTVWPNVSGPDSKDIYIGEDALLIPEPEKFHYAVRWPILRGQLNSSVQSGYASKAEILADIEAVWLYALSTHLGIKEQDLKEYSAIFILPDIYDHVYLREMVDLMFRALGFKQICVQQESLCACFGAGLGSACVVDMGASQTSVSCVEEGWVLPDTRIQLAIGGDDITTVLAGMLRRQNFPYKNLNLNCAWDWLMMEQLKEDMLVLSEADVALSSFSFFVRHPMKPTVKWSVRAYDEVIIPAMILFSPSIIEFDRKLNSKRCLYADKEDVDDVLDLGGNPITEAMRLSTSTAAFLKPMTTTTTTATTTTTTTTTTMATTTGTSGGAADGSRLGVEDAVSGTGGDDGASPCTGTPQPANTLGVESNAPTPRPSPSLAGSHKQHQQAPSTAAATLAATEPAMTPCAAFSAAVSKIPLHEAVVHSILACGSEDRAKRMAAAIMIVGGGALIHNVGYAITTRIQPMLAARYSSIEATTIPPPRDLDPRILAWKGVSLLCRIDAASDLWVRSSDWEVLGSKAIKDRTIFMC</sequence>